<comment type="similarity">
    <text evidence="1">Belongs to the short-chain dehydrogenases/reductases (SDR) family.</text>
</comment>
<dbReference type="Proteomes" id="UP001157910">
    <property type="component" value="Unassembled WGS sequence"/>
</dbReference>
<dbReference type="Gene3D" id="3.40.50.720">
    <property type="entry name" value="NAD(P)-binding Rossmann-like Domain"/>
    <property type="match status" value="1"/>
</dbReference>
<name>A0ABY1Q7F7_9SPHN</name>
<dbReference type="SUPFAM" id="SSF51735">
    <property type="entry name" value="NAD(P)-binding Rossmann-fold domains"/>
    <property type="match status" value="1"/>
</dbReference>
<evidence type="ECO:0000256" key="2">
    <source>
        <dbReference type="ARBA" id="ARBA00023002"/>
    </source>
</evidence>
<proteinExistence type="inferred from homology"/>
<comment type="caution">
    <text evidence="3">The sequence shown here is derived from an EMBL/GenBank/DDBJ whole genome shotgun (WGS) entry which is preliminary data.</text>
</comment>
<organism evidence="3 4">
    <name type="scientific">Novosphingobium panipatense</name>
    <dbReference type="NCBI Taxonomy" id="428991"/>
    <lineage>
        <taxon>Bacteria</taxon>
        <taxon>Pseudomonadati</taxon>
        <taxon>Pseudomonadota</taxon>
        <taxon>Alphaproteobacteria</taxon>
        <taxon>Sphingomonadales</taxon>
        <taxon>Sphingomonadaceae</taxon>
        <taxon>Novosphingobium</taxon>
    </lineage>
</organism>
<evidence type="ECO:0000256" key="1">
    <source>
        <dbReference type="ARBA" id="ARBA00006484"/>
    </source>
</evidence>
<keyword evidence="2" id="KW-0560">Oxidoreductase</keyword>
<dbReference type="InterPro" id="IPR002347">
    <property type="entry name" value="SDR_fam"/>
</dbReference>
<sequence length="259" mass="27388">MTDLFRQTYGPTALVTGASSGIGLAFAEELARRGLDLILTARRADRLKALADRLTAAHGVAVSVIGADLQEPDAPARILQRTGHADIGVLLSNAGFNIKGGFELQDPVRMAGMLTVNCHAPMQLAHGLLPHLKRRGKGGIVFTASVEGLIGCPYSAAYSATKALVVALGEALWGELQGTGVDVLTLCPGATDTEATAGMKGLANLQSPNDVARLALDNLREGPTFVPHEHYRAMFQAIRAQPRREALAAMAESMKRMAR</sequence>
<keyword evidence="4" id="KW-1185">Reference proteome</keyword>
<dbReference type="PIRSF" id="PIRSF000126">
    <property type="entry name" value="11-beta-HSD1"/>
    <property type="match status" value="1"/>
</dbReference>
<dbReference type="PANTHER" id="PTHR42901">
    <property type="entry name" value="ALCOHOL DEHYDROGENASE"/>
    <property type="match status" value="1"/>
</dbReference>
<dbReference type="Pfam" id="PF00106">
    <property type="entry name" value="adh_short"/>
    <property type="match status" value="1"/>
</dbReference>
<protein>
    <recommendedName>
        <fullName evidence="5">Short-subunit dehydrogenase</fullName>
    </recommendedName>
</protein>
<dbReference type="PRINTS" id="PR00081">
    <property type="entry name" value="GDHRDH"/>
</dbReference>
<gene>
    <name evidence="3" type="ORF">SAMN06296065_103373</name>
</gene>
<dbReference type="InterPro" id="IPR036291">
    <property type="entry name" value="NAD(P)-bd_dom_sf"/>
</dbReference>
<accession>A0ABY1Q7F7</accession>
<evidence type="ECO:0000313" key="4">
    <source>
        <dbReference type="Proteomes" id="UP001157910"/>
    </source>
</evidence>
<dbReference type="RefSeq" id="WP_283405748.1">
    <property type="nucleotide sequence ID" value="NZ_FXUI01000003.1"/>
</dbReference>
<evidence type="ECO:0000313" key="3">
    <source>
        <dbReference type="EMBL" id="SMP62020.1"/>
    </source>
</evidence>
<reference evidence="3 4" key="1">
    <citation type="submission" date="2017-05" db="EMBL/GenBank/DDBJ databases">
        <authorList>
            <person name="Varghese N."/>
            <person name="Submissions S."/>
        </authorList>
    </citation>
    <scope>NUCLEOTIDE SEQUENCE [LARGE SCALE GENOMIC DNA]</scope>
    <source>
        <strain evidence="3 4">SM16</strain>
    </source>
</reference>
<dbReference type="PANTHER" id="PTHR42901:SF1">
    <property type="entry name" value="ALCOHOL DEHYDROGENASE"/>
    <property type="match status" value="1"/>
</dbReference>
<dbReference type="EMBL" id="FXUI01000003">
    <property type="protein sequence ID" value="SMP62020.1"/>
    <property type="molecule type" value="Genomic_DNA"/>
</dbReference>
<evidence type="ECO:0008006" key="5">
    <source>
        <dbReference type="Google" id="ProtNLM"/>
    </source>
</evidence>